<evidence type="ECO:0000313" key="3">
    <source>
        <dbReference type="Proteomes" id="UP000298663"/>
    </source>
</evidence>
<protein>
    <recommendedName>
        <fullName evidence="4">EB domain-containing protein</fullName>
    </recommendedName>
</protein>
<dbReference type="AlphaFoldDB" id="A0A4U5NRN2"/>
<proteinExistence type="predicted"/>
<name>A0A4U5NRN2_STECR</name>
<keyword evidence="1" id="KW-0732">Signal</keyword>
<evidence type="ECO:0008006" key="4">
    <source>
        <dbReference type="Google" id="ProtNLM"/>
    </source>
</evidence>
<gene>
    <name evidence="2" type="ORF">L596_010964</name>
</gene>
<accession>A0A4U5NRN2</accession>
<reference evidence="2 3" key="2">
    <citation type="journal article" date="2019" name="G3 (Bethesda)">
        <title>Hybrid Assembly of the Genome of the Entomopathogenic Nematode Steinernema carpocapsae Identifies the X-Chromosome.</title>
        <authorList>
            <person name="Serra L."/>
            <person name="Macchietto M."/>
            <person name="Macias-Munoz A."/>
            <person name="McGill C.J."/>
            <person name="Rodriguez I.M."/>
            <person name="Rodriguez B."/>
            <person name="Murad R."/>
            <person name="Mortazavi A."/>
        </authorList>
    </citation>
    <scope>NUCLEOTIDE SEQUENCE [LARGE SCALE GENOMIC DNA]</scope>
    <source>
        <strain evidence="2 3">ALL</strain>
    </source>
</reference>
<reference evidence="2 3" key="1">
    <citation type="journal article" date="2015" name="Genome Biol.">
        <title>Comparative genomics of Steinernema reveals deeply conserved gene regulatory networks.</title>
        <authorList>
            <person name="Dillman A.R."/>
            <person name="Macchietto M."/>
            <person name="Porter C.F."/>
            <person name="Rogers A."/>
            <person name="Williams B."/>
            <person name="Antoshechkin I."/>
            <person name="Lee M.M."/>
            <person name="Goodwin Z."/>
            <person name="Lu X."/>
            <person name="Lewis E.E."/>
            <person name="Goodrich-Blair H."/>
            <person name="Stock S.P."/>
            <person name="Adams B.J."/>
            <person name="Sternberg P.W."/>
            <person name="Mortazavi A."/>
        </authorList>
    </citation>
    <scope>NUCLEOTIDE SEQUENCE [LARGE SCALE GENOMIC DNA]</scope>
    <source>
        <strain evidence="2 3">ALL</strain>
    </source>
</reference>
<dbReference type="EMBL" id="AZBU02000003">
    <property type="protein sequence ID" value="TKR86357.1"/>
    <property type="molecule type" value="Genomic_DNA"/>
</dbReference>
<comment type="caution">
    <text evidence="2">The sequence shown here is derived from an EMBL/GenBank/DDBJ whole genome shotgun (WGS) entry which is preliminary data.</text>
</comment>
<feature type="signal peptide" evidence="1">
    <location>
        <begin position="1"/>
        <end position="18"/>
    </location>
</feature>
<evidence type="ECO:0000256" key="1">
    <source>
        <dbReference type="SAM" id="SignalP"/>
    </source>
</evidence>
<dbReference type="Proteomes" id="UP000298663">
    <property type="component" value="Unassembled WGS sequence"/>
</dbReference>
<evidence type="ECO:0000313" key="2">
    <source>
        <dbReference type="EMBL" id="TKR86357.1"/>
    </source>
</evidence>
<sequence>MTRTVLLVTICAISSVKSLYPCFTQQYRAGNCDFFCQLKCSNTGTCSHYLGYQVGSCNSNQVFLNGLCYSTSSDFGPCQFSEQCTGAGRCAKRVYVLHMYRLAQNALQIRFCATIFAGALFHMENDVSLTSSVVRRVAAPEP</sequence>
<feature type="chain" id="PRO_5020813678" description="EB domain-containing protein" evidence="1">
    <location>
        <begin position="19"/>
        <end position="142"/>
    </location>
</feature>
<organism evidence="2 3">
    <name type="scientific">Steinernema carpocapsae</name>
    <name type="common">Entomopathogenic nematode</name>
    <dbReference type="NCBI Taxonomy" id="34508"/>
    <lineage>
        <taxon>Eukaryota</taxon>
        <taxon>Metazoa</taxon>
        <taxon>Ecdysozoa</taxon>
        <taxon>Nematoda</taxon>
        <taxon>Chromadorea</taxon>
        <taxon>Rhabditida</taxon>
        <taxon>Tylenchina</taxon>
        <taxon>Panagrolaimomorpha</taxon>
        <taxon>Strongyloidoidea</taxon>
        <taxon>Steinernematidae</taxon>
        <taxon>Steinernema</taxon>
    </lineage>
</organism>
<keyword evidence="3" id="KW-1185">Reference proteome</keyword>